<evidence type="ECO:0000313" key="2">
    <source>
        <dbReference type="Proteomes" id="UP000184111"/>
    </source>
</evidence>
<name>A0A1M7MF88_9ACTN</name>
<gene>
    <name evidence="1" type="ORF">SAMN05216499_11617</name>
</gene>
<sequence>MVTKDRTCLVRTSIQGQLPQRILDRLVAEHEADDVSYPMVRAYVRCSCRRRRVAEVDFGDVYIVPAGVPTKV</sequence>
<reference evidence="1 2" key="1">
    <citation type="submission" date="2016-11" db="EMBL/GenBank/DDBJ databases">
        <authorList>
            <person name="Jaros S."/>
            <person name="Januszkiewicz K."/>
            <person name="Wedrychowicz H."/>
        </authorList>
    </citation>
    <scope>NUCLEOTIDE SEQUENCE [LARGE SCALE GENOMIC DNA]</scope>
    <source>
        <strain evidence="1 2">CGMCC 4.2025</strain>
    </source>
</reference>
<dbReference type="AlphaFoldDB" id="A0A1M7MF88"/>
<proteinExistence type="predicted"/>
<dbReference type="Proteomes" id="UP000184111">
    <property type="component" value="Unassembled WGS sequence"/>
</dbReference>
<accession>A0A1M7MF88</accession>
<protein>
    <submittedName>
        <fullName evidence="1">Uncharacterized protein</fullName>
    </submittedName>
</protein>
<organism evidence="1 2">
    <name type="scientific">Actinacidiphila paucisporea</name>
    <dbReference type="NCBI Taxonomy" id="310782"/>
    <lineage>
        <taxon>Bacteria</taxon>
        <taxon>Bacillati</taxon>
        <taxon>Actinomycetota</taxon>
        <taxon>Actinomycetes</taxon>
        <taxon>Kitasatosporales</taxon>
        <taxon>Streptomycetaceae</taxon>
        <taxon>Actinacidiphila</taxon>
    </lineage>
</organism>
<dbReference type="EMBL" id="FRBI01000016">
    <property type="protein sequence ID" value="SHM89470.1"/>
    <property type="molecule type" value="Genomic_DNA"/>
</dbReference>
<keyword evidence="2" id="KW-1185">Reference proteome</keyword>
<evidence type="ECO:0000313" key="1">
    <source>
        <dbReference type="EMBL" id="SHM89470.1"/>
    </source>
</evidence>